<reference evidence="10 11" key="1">
    <citation type="submission" date="2016-08" db="EMBL/GenBank/DDBJ databases">
        <authorList>
            <consortium name="Lentinula edodes genome sequencing consortium"/>
            <person name="Sakamoto Y."/>
            <person name="Nakade K."/>
            <person name="Sato S."/>
            <person name="Yoshida Y."/>
            <person name="Miyazaki K."/>
            <person name="Natsume S."/>
            <person name="Konno N."/>
        </authorList>
    </citation>
    <scope>NUCLEOTIDE SEQUENCE [LARGE SCALE GENOMIC DNA]</scope>
    <source>
        <strain evidence="10 11">NBRC 111202</strain>
    </source>
</reference>
<keyword evidence="3" id="KW-0999">Mitochondrion inner membrane</keyword>
<evidence type="ECO:0000256" key="4">
    <source>
        <dbReference type="ARBA" id="ARBA00022989"/>
    </source>
</evidence>
<reference evidence="10 11" key="2">
    <citation type="submission" date="2017-02" db="EMBL/GenBank/DDBJ databases">
        <title>A genome survey and senescence transcriptome analysis in Lentinula edodes.</title>
        <authorList>
            <person name="Sakamoto Y."/>
            <person name="Nakade K."/>
            <person name="Sato S."/>
            <person name="Yoshida Y."/>
            <person name="Miyazaki K."/>
            <person name="Natsume S."/>
            <person name="Konno N."/>
        </authorList>
    </citation>
    <scope>NUCLEOTIDE SEQUENCE [LARGE SCALE GENOMIC DNA]</scope>
    <source>
        <strain evidence="10 11">NBRC 111202</strain>
    </source>
</reference>
<keyword evidence="4" id="KW-1133">Transmembrane helix</keyword>
<dbReference type="PANTHER" id="PTHR14009:SF1">
    <property type="entry name" value="MITOCHONDRIAL PROTON_CALCIUM EXCHANGER PROTEIN"/>
    <property type="match status" value="1"/>
</dbReference>
<evidence type="ECO:0000256" key="2">
    <source>
        <dbReference type="ARBA" id="ARBA00022692"/>
    </source>
</evidence>
<dbReference type="GO" id="GO:0030003">
    <property type="term" value="P:intracellular monoatomic cation homeostasis"/>
    <property type="evidence" value="ECO:0007669"/>
    <property type="project" value="TreeGrafter"/>
</dbReference>
<proteinExistence type="predicted"/>
<comment type="subcellular location">
    <subcellularLocation>
        <location evidence="1">Mitochondrion inner membrane</location>
        <topology evidence="1">Single-pass membrane protein</topology>
    </subcellularLocation>
</comment>
<feature type="domain" description="Letm1 RBD" evidence="9">
    <location>
        <begin position="71"/>
        <end position="240"/>
    </location>
</feature>
<evidence type="ECO:0000313" key="10">
    <source>
        <dbReference type="EMBL" id="GAW01807.1"/>
    </source>
</evidence>
<evidence type="ECO:0000256" key="5">
    <source>
        <dbReference type="ARBA" id="ARBA00023128"/>
    </source>
</evidence>
<dbReference type="PROSITE" id="PS51758">
    <property type="entry name" value="LETM1_RBD"/>
    <property type="match status" value="1"/>
</dbReference>
<dbReference type="InterPro" id="IPR033122">
    <property type="entry name" value="LETM1-like_RBD"/>
</dbReference>
<evidence type="ECO:0000256" key="1">
    <source>
        <dbReference type="ARBA" id="ARBA00004434"/>
    </source>
</evidence>
<keyword evidence="6" id="KW-0472">Membrane</keyword>
<keyword evidence="8" id="KW-0732">Signal</keyword>
<dbReference type="Pfam" id="PF07766">
    <property type="entry name" value="LETM1_RBD"/>
    <property type="match status" value="1"/>
</dbReference>
<evidence type="ECO:0000256" key="8">
    <source>
        <dbReference type="SAM" id="SignalP"/>
    </source>
</evidence>
<evidence type="ECO:0000313" key="11">
    <source>
        <dbReference type="Proteomes" id="UP000188533"/>
    </source>
</evidence>
<evidence type="ECO:0000259" key="9">
    <source>
        <dbReference type="PROSITE" id="PS51758"/>
    </source>
</evidence>
<organism evidence="10 11">
    <name type="scientific">Lentinula edodes</name>
    <name type="common">Shiitake mushroom</name>
    <name type="synonym">Lentinus edodes</name>
    <dbReference type="NCBI Taxonomy" id="5353"/>
    <lineage>
        <taxon>Eukaryota</taxon>
        <taxon>Fungi</taxon>
        <taxon>Dikarya</taxon>
        <taxon>Basidiomycota</taxon>
        <taxon>Agaricomycotina</taxon>
        <taxon>Agaricomycetes</taxon>
        <taxon>Agaricomycetidae</taxon>
        <taxon>Agaricales</taxon>
        <taxon>Marasmiineae</taxon>
        <taxon>Omphalotaceae</taxon>
        <taxon>Lentinula</taxon>
    </lineage>
</organism>
<feature type="signal peptide" evidence="8">
    <location>
        <begin position="1"/>
        <end position="15"/>
    </location>
</feature>
<feature type="chain" id="PRO_5012071932" evidence="8">
    <location>
        <begin position="16"/>
        <end position="240"/>
    </location>
</feature>
<keyword evidence="11" id="KW-1185">Reference proteome</keyword>
<evidence type="ECO:0000256" key="6">
    <source>
        <dbReference type="ARBA" id="ARBA00023136"/>
    </source>
</evidence>
<evidence type="ECO:0000256" key="3">
    <source>
        <dbReference type="ARBA" id="ARBA00022792"/>
    </source>
</evidence>
<dbReference type="GO" id="GO:0043022">
    <property type="term" value="F:ribosome binding"/>
    <property type="evidence" value="ECO:0007669"/>
    <property type="project" value="InterPro"/>
</dbReference>
<sequence>MSLLRLLLPLQTLLAFKNSFIQLYNLANFTSEAQSSYTHGEKRQESRLINLQRRDVTKLIPFLVMAIVVEELIPVAAIYAPFMLPSTCILPGQLARIEEKKNLKAVASASEAQGILAKIRKNAVDGTLPISALKGTGSAVVVCGLLRLPTFGNDLLRTWRIRRHLDFLQTDDRMLIQEKAEDSLSDHDVAQALEERGFIIQKLSVKSQRARLKWWLDSIQDTHDDSGTTRRLFLLTEQKP</sequence>
<dbReference type="AlphaFoldDB" id="A0A1Q3E3G9"/>
<comment type="caution">
    <text evidence="10">The sequence shown here is derived from an EMBL/GenBank/DDBJ whole genome shotgun (WGS) entry which is preliminary data.</text>
</comment>
<protein>
    <submittedName>
        <fullName evidence="10">LETM1 and EF-hand domain-containing protein anon-mitochondrial</fullName>
    </submittedName>
</protein>
<keyword evidence="5 7" id="KW-0496">Mitochondrion</keyword>
<dbReference type="PANTHER" id="PTHR14009">
    <property type="entry name" value="LEUCINE ZIPPER-EF-HAND CONTAINING TRANSMEMBRANE PROTEIN"/>
    <property type="match status" value="1"/>
</dbReference>
<evidence type="ECO:0000256" key="7">
    <source>
        <dbReference type="PROSITE-ProRule" id="PRU01094"/>
    </source>
</evidence>
<gene>
    <name evidence="10" type="ORF">LENED_003422</name>
</gene>
<dbReference type="EMBL" id="BDGU01000073">
    <property type="protein sequence ID" value="GAW01807.1"/>
    <property type="molecule type" value="Genomic_DNA"/>
</dbReference>
<dbReference type="Proteomes" id="UP000188533">
    <property type="component" value="Unassembled WGS sequence"/>
</dbReference>
<dbReference type="GO" id="GO:0005743">
    <property type="term" value="C:mitochondrial inner membrane"/>
    <property type="evidence" value="ECO:0007669"/>
    <property type="project" value="UniProtKB-SubCell"/>
</dbReference>
<dbReference type="InterPro" id="IPR044202">
    <property type="entry name" value="LETM1/MDM38-like"/>
</dbReference>
<keyword evidence="2" id="KW-0812">Transmembrane</keyword>
<name>A0A1Q3E3G9_LENED</name>
<dbReference type="STRING" id="5353.A0A1Q3E3G9"/>
<accession>A0A1Q3E3G9</accession>